<name>A0A3E3I970_9FIRM</name>
<dbReference type="PROSITE" id="PS50887">
    <property type="entry name" value="GGDEF"/>
    <property type="match status" value="1"/>
</dbReference>
<dbReference type="AlphaFoldDB" id="A0A3E3I970"/>
<accession>A0A3E3I970</accession>
<feature type="domain" description="GGDEF" evidence="1">
    <location>
        <begin position="50"/>
        <end position="182"/>
    </location>
</feature>
<protein>
    <submittedName>
        <fullName evidence="2">GGDEF domain-containing protein</fullName>
    </submittedName>
</protein>
<organism evidence="2 4">
    <name type="scientific">Eisenbergiella massiliensis</name>
    <dbReference type="NCBI Taxonomy" id="1720294"/>
    <lineage>
        <taxon>Bacteria</taxon>
        <taxon>Bacillati</taxon>
        <taxon>Bacillota</taxon>
        <taxon>Clostridia</taxon>
        <taxon>Lachnospirales</taxon>
        <taxon>Lachnospiraceae</taxon>
        <taxon>Eisenbergiella</taxon>
    </lineage>
</organism>
<dbReference type="PANTHER" id="PTHR45138:SF9">
    <property type="entry name" value="DIGUANYLATE CYCLASE DGCM-RELATED"/>
    <property type="match status" value="1"/>
</dbReference>
<dbReference type="GeneID" id="97986541"/>
<evidence type="ECO:0000313" key="5">
    <source>
        <dbReference type="Proteomes" id="UP000261166"/>
    </source>
</evidence>
<gene>
    <name evidence="3" type="ORF">DWY69_10215</name>
    <name evidence="2" type="ORF">DXC51_06520</name>
</gene>
<evidence type="ECO:0000313" key="4">
    <source>
        <dbReference type="Proteomes" id="UP000260812"/>
    </source>
</evidence>
<dbReference type="CDD" id="cd01949">
    <property type="entry name" value="GGDEF"/>
    <property type="match status" value="1"/>
</dbReference>
<dbReference type="EMBL" id="QVLU01000008">
    <property type="protein sequence ID" value="RGE71851.1"/>
    <property type="molecule type" value="Genomic_DNA"/>
</dbReference>
<dbReference type="SUPFAM" id="SSF55073">
    <property type="entry name" value="Nucleotide cyclase"/>
    <property type="match status" value="1"/>
</dbReference>
<dbReference type="Gene3D" id="3.30.70.270">
    <property type="match status" value="1"/>
</dbReference>
<dbReference type="InterPro" id="IPR029787">
    <property type="entry name" value="Nucleotide_cyclase"/>
</dbReference>
<dbReference type="InterPro" id="IPR050469">
    <property type="entry name" value="Diguanylate_Cyclase"/>
</dbReference>
<dbReference type="InterPro" id="IPR000160">
    <property type="entry name" value="GGDEF_dom"/>
</dbReference>
<dbReference type="EMBL" id="QVLV01000003">
    <property type="protein sequence ID" value="RGE63592.1"/>
    <property type="molecule type" value="Genomic_DNA"/>
</dbReference>
<evidence type="ECO:0000313" key="3">
    <source>
        <dbReference type="EMBL" id="RGE71851.1"/>
    </source>
</evidence>
<dbReference type="Pfam" id="PF00990">
    <property type="entry name" value="GGDEF"/>
    <property type="match status" value="1"/>
</dbReference>
<dbReference type="NCBIfam" id="TIGR00254">
    <property type="entry name" value="GGDEF"/>
    <property type="match status" value="1"/>
</dbReference>
<keyword evidence="4" id="KW-1185">Reference proteome</keyword>
<proteinExistence type="predicted"/>
<reference evidence="2 5" key="1">
    <citation type="submission" date="2018-08" db="EMBL/GenBank/DDBJ databases">
        <title>A genome reference for cultivated species of the human gut microbiota.</title>
        <authorList>
            <person name="Zou Y."/>
            <person name="Xue W."/>
            <person name="Luo G."/>
        </authorList>
    </citation>
    <scope>NUCLEOTIDE SEQUENCE [LARGE SCALE GENOMIC DNA]</scope>
    <source>
        <strain evidence="3 5">AF26-4BH</strain>
        <strain evidence="2">TF05-5AC</strain>
    </source>
</reference>
<dbReference type="OrthoDB" id="9805474at2"/>
<dbReference type="Proteomes" id="UP000260812">
    <property type="component" value="Unassembled WGS sequence"/>
</dbReference>
<dbReference type="Proteomes" id="UP000261166">
    <property type="component" value="Unassembled WGS sequence"/>
</dbReference>
<dbReference type="SMART" id="SM00267">
    <property type="entry name" value="GGDEF"/>
    <property type="match status" value="1"/>
</dbReference>
<comment type="caution">
    <text evidence="2">The sequence shown here is derived from an EMBL/GenBank/DDBJ whole genome shotgun (WGS) entry which is preliminary data.</text>
</comment>
<dbReference type="InterPro" id="IPR043128">
    <property type="entry name" value="Rev_trsase/Diguanyl_cyclase"/>
</dbReference>
<dbReference type="PANTHER" id="PTHR45138">
    <property type="entry name" value="REGULATORY COMPONENTS OF SENSORY TRANSDUCTION SYSTEM"/>
    <property type="match status" value="1"/>
</dbReference>
<dbReference type="RefSeq" id="WP_117530760.1">
    <property type="nucleotide sequence ID" value="NZ_CALBAU010000271.1"/>
</dbReference>
<evidence type="ECO:0000313" key="2">
    <source>
        <dbReference type="EMBL" id="RGE63592.1"/>
    </source>
</evidence>
<sequence length="360" mass="40856">MGIGLMEKEILELQEENSRLKMLSEADGLTGLYNRTTAENIIIERLKKNEGGNLMVVDVDGFKRINDRYGHLFGDEVLKGLTALMKEIFPPENVVGRFGGDEFIIFTTRECTLQEAMQKGKELIRRMQLMGDKMGVEGRLSATIGVVGCRQKDNYTSAFDHADYALFQGKKKGKAAVCSYDEEHGKPEIISAAVKNHTEDTGIDLDMELIWMELREKTSPQGAYCQDFATFKQLYRFVERGLMRLPISAYTVLLTLVDDRKQFVTLQDREYLMEKLGGTICASLRSGDVYTRYSSCQYLLMVIGASLENAWKVVERIRSNYDCITEKYSVYIGANVRPLLCAGRGITEMQRKRNEKQTGE</sequence>
<dbReference type="GO" id="GO:0052621">
    <property type="term" value="F:diguanylate cyclase activity"/>
    <property type="evidence" value="ECO:0007669"/>
    <property type="project" value="TreeGrafter"/>
</dbReference>
<evidence type="ECO:0000259" key="1">
    <source>
        <dbReference type="PROSITE" id="PS50887"/>
    </source>
</evidence>